<dbReference type="KEGG" id="fll:EI427_08350"/>
<dbReference type="InterPro" id="IPR023795">
    <property type="entry name" value="Serpin_CS"/>
</dbReference>
<dbReference type="CDD" id="cd00172">
    <property type="entry name" value="serpin"/>
    <property type="match status" value="1"/>
</dbReference>
<dbReference type="GO" id="GO:0004867">
    <property type="term" value="F:serine-type endopeptidase inhibitor activity"/>
    <property type="evidence" value="ECO:0007669"/>
    <property type="project" value="InterPro"/>
</dbReference>
<dbReference type="InterPro" id="IPR000215">
    <property type="entry name" value="Serpin_fam"/>
</dbReference>
<proteinExistence type="inferred from homology"/>
<dbReference type="InterPro" id="IPR042185">
    <property type="entry name" value="Serpin_sf_2"/>
</dbReference>
<dbReference type="OrthoDB" id="9764871at2"/>
<protein>
    <submittedName>
        <fullName evidence="3">Serpin family protein</fullName>
    </submittedName>
</protein>
<dbReference type="AlphaFoldDB" id="A0A3S9P209"/>
<keyword evidence="4" id="KW-1185">Reference proteome</keyword>
<evidence type="ECO:0000259" key="2">
    <source>
        <dbReference type="SMART" id="SM00093"/>
    </source>
</evidence>
<dbReference type="PANTHER" id="PTHR11461:SF211">
    <property type="entry name" value="GH10112P-RELATED"/>
    <property type="match status" value="1"/>
</dbReference>
<evidence type="ECO:0000256" key="1">
    <source>
        <dbReference type="RuleBase" id="RU000411"/>
    </source>
</evidence>
<comment type="similarity">
    <text evidence="1">Belongs to the serpin family.</text>
</comment>
<dbReference type="InterPro" id="IPR042178">
    <property type="entry name" value="Serpin_sf_1"/>
</dbReference>
<sequence>MRYIVTVFLIITGTVFCSAQSGIDKKPLNDFSFSLLNSLSEIENNGNIFISPISIYTSLSMVTNGASYDTKTELINYLGFENDELVLLNSYNLNLNKELKSSKVTSSSNSLWYPKSLSVKTMFKKTLEGSYAARIKGVDFSKSEKVKNSINNWVASETNDKITDIISDVSKDDRMILVNTLYFNGIWEHQFDVKSTKEGSFFKEDGSEVETAFISENNQHYRSVANGDVYAIDIPYKGNDFTMTLIMPNDKAVKLNDFVKTLSSDKLLEIERQMEMKGVYLLFPKLKVDYEIDVIESIENQGLKSPFNYTAQFENLFKQYDEDLHISKIAHKTFLDVNEIGTEAAAATAISISRSSFNPEKKEFYFDRPFVLLIRSTESSNIIFMGMIKEPNY</sequence>
<dbReference type="Gene3D" id="2.30.39.10">
    <property type="entry name" value="Alpha-1-antitrypsin, domain 1"/>
    <property type="match status" value="1"/>
</dbReference>
<dbReference type="PROSITE" id="PS00284">
    <property type="entry name" value="SERPIN"/>
    <property type="match status" value="1"/>
</dbReference>
<dbReference type="SUPFAM" id="SSF56574">
    <property type="entry name" value="Serpins"/>
    <property type="match status" value="1"/>
</dbReference>
<gene>
    <name evidence="3" type="ORF">EI427_08350</name>
</gene>
<evidence type="ECO:0000313" key="3">
    <source>
        <dbReference type="EMBL" id="AZQ62246.1"/>
    </source>
</evidence>
<dbReference type="EMBL" id="CP034562">
    <property type="protein sequence ID" value="AZQ62246.1"/>
    <property type="molecule type" value="Genomic_DNA"/>
</dbReference>
<reference evidence="3 4" key="1">
    <citation type="submission" date="2018-12" db="EMBL/GenBank/DDBJ databases">
        <title>Flammeovirga pectinis sp. nov., isolated from the gut of the Korean scallop, Patinopecten yessoensis.</title>
        <authorList>
            <person name="Bae J.-W."/>
            <person name="Jeong Y.-S."/>
            <person name="Kang W."/>
        </authorList>
    </citation>
    <scope>NUCLEOTIDE SEQUENCE [LARGE SCALE GENOMIC DNA]</scope>
    <source>
        <strain evidence="3 4">L12M1</strain>
    </source>
</reference>
<dbReference type="RefSeq" id="WP_126613556.1">
    <property type="nucleotide sequence ID" value="NZ_CP034562.1"/>
</dbReference>
<feature type="domain" description="Serpin" evidence="2">
    <location>
        <begin position="33"/>
        <end position="391"/>
    </location>
</feature>
<organism evidence="3 4">
    <name type="scientific">Flammeovirga pectinis</name>
    <dbReference type="NCBI Taxonomy" id="2494373"/>
    <lineage>
        <taxon>Bacteria</taxon>
        <taxon>Pseudomonadati</taxon>
        <taxon>Bacteroidota</taxon>
        <taxon>Cytophagia</taxon>
        <taxon>Cytophagales</taxon>
        <taxon>Flammeovirgaceae</taxon>
        <taxon>Flammeovirga</taxon>
    </lineage>
</organism>
<evidence type="ECO:0000313" key="4">
    <source>
        <dbReference type="Proteomes" id="UP000267268"/>
    </source>
</evidence>
<dbReference type="GO" id="GO:0005615">
    <property type="term" value="C:extracellular space"/>
    <property type="evidence" value="ECO:0007669"/>
    <property type="project" value="InterPro"/>
</dbReference>
<dbReference type="Gene3D" id="3.30.497.10">
    <property type="entry name" value="Antithrombin, subunit I, domain 2"/>
    <property type="match status" value="1"/>
</dbReference>
<accession>A0A3S9P209</accession>
<name>A0A3S9P209_9BACT</name>
<dbReference type="PANTHER" id="PTHR11461">
    <property type="entry name" value="SERINE PROTEASE INHIBITOR, SERPIN"/>
    <property type="match status" value="1"/>
</dbReference>
<dbReference type="Proteomes" id="UP000267268">
    <property type="component" value="Chromosome 1"/>
</dbReference>
<dbReference type="InterPro" id="IPR023796">
    <property type="entry name" value="Serpin_dom"/>
</dbReference>
<dbReference type="Pfam" id="PF00079">
    <property type="entry name" value="Serpin"/>
    <property type="match status" value="1"/>
</dbReference>
<dbReference type="InterPro" id="IPR036186">
    <property type="entry name" value="Serpin_sf"/>
</dbReference>
<dbReference type="SMART" id="SM00093">
    <property type="entry name" value="SERPIN"/>
    <property type="match status" value="1"/>
</dbReference>